<evidence type="ECO:0000313" key="2">
    <source>
        <dbReference type="EMBL" id="PIC54416.1"/>
    </source>
</evidence>
<dbReference type="OrthoDB" id="2303905at2759"/>
<proteinExistence type="predicted"/>
<dbReference type="PANTHER" id="PTHR21503">
    <property type="entry name" value="F-BOX-CONTAINING HYPOTHETICAL PROTEIN C.ELEGANS"/>
    <property type="match status" value="1"/>
</dbReference>
<dbReference type="Pfam" id="PF00646">
    <property type="entry name" value="F-box"/>
    <property type="match status" value="1"/>
</dbReference>
<dbReference type="AlphaFoldDB" id="A0A2G5VS70"/>
<feature type="domain" description="F-box" evidence="1">
    <location>
        <begin position="2"/>
        <end position="50"/>
    </location>
</feature>
<reference evidence="3" key="1">
    <citation type="submission" date="2017-10" db="EMBL/GenBank/DDBJ databases">
        <title>Rapid genome shrinkage in a self-fertile nematode reveals novel sperm competition proteins.</title>
        <authorList>
            <person name="Yin D."/>
            <person name="Schwarz E.M."/>
            <person name="Thomas C.G."/>
            <person name="Felde R.L."/>
            <person name="Korf I.F."/>
            <person name="Cutter A.D."/>
            <person name="Schartner C.M."/>
            <person name="Ralston E.J."/>
            <person name="Meyer B.J."/>
            <person name="Haag E.S."/>
        </authorList>
    </citation>
    <scope>NUCLEOTIDE SEQUENCE [LARGE SCALE GENOMIC DNA]</scope>
    <source>
        <strain evidence="3">JU1422</strain>
    </source>
</reference>
<protein>
    <recommendedName>
        <fullName evidence="1">F-box domain-containing protein</fullName>
    </recommendedName>
</protein>
<name>A0A2G5VS70_9PELO</name>
<evidence type="ECO:0000259" key="1">
    <source>
        <dbReference type="PROSITE" id="PS50181"/>
    </source>
</evidence>
<dbReference type="PANTHER" id="PTHR21503:SF52">
    <property type="entry name" value="F-BOX DOMAIN-CONTAINING PROTEIN"/>
    <property type="match status" value="1"/>
</dbReference>
<accession>A0A2G5VS70</accession>
<keyword evidence="3" id="KW-1185">Reference proteome</keyword>
<dbReference type="Proteomes" id="UP000230233">
    <property type="component" value="Chromosome I"/>
</dbReference>
<dbReference type="PROSITE" id="PS50181">
    <property type="entry name" value="FBOX"/>
    <property type="match status" value="1"/>
</dbReference>
<sequence>MPIALLKFPYDLLAEVFEHCDPFELYKLSKCSKRTQRSIKLGETKNWKLQFSGGNKIITTVDSLHYNFVKSEQPENYFKIRNAGRYGKHMGIQIGDPFDVFFYLIDTFRIRTVESLVIHFGNFDAYSQAAKELIERNIEIEEVYIDDTPEVDKIMPVLNEMHVTQKFECLKKFPSNFRHQFEKFPKKIFIDYSFWFTIDQLLECSCVRIELQESMLSNQDLDLFLQQWKKKGSFPNLRWLQIVSKKIDDKSPILGMIPPIENARPRTRLWYGADRIDSPVQMIRDDGIVGSLRVRLANWSTLKFLVGDPIAPSI</sequence>
<dbReference type="Pfam" id="PF07735">
    <property type="entry name" value="FBA_2"/>
    <property type="match status" value="1"/>
</dbReference>
<evidence type="ECO:0000313" key="3">
    <source>
        <dbReference type="Proteomes" id="UP000230233"/>
    </source>
</evidence>
<organism evidence="2 3">
    <name type="scientific">Caenorhabditis nigoni</name>
    <dbReference type="NCBI Taxonomy" id="1611254"/>
    <lineage>
        <taxon>Eukaryota</taxon>
        <taxon>Metazoa</taxon>
        <taxon>Ecdysozoa</taxon>
        <taxon>Nematoda</taxon>
        <taxon>Chromadorea</taxon>
        <taxon>Rhabditida</taxon>
        <taxon>Rhabditina</taxon>
        <taxon>Rhabditomorpha</taxon>
        <taxon>Rhabditoidea</taxon>
        <taxon>Rhabditidae</taxon>
        <taxon>Peloderinae</taxon>
        <taxon>Caenorhabditis</taxon>
    </lineage>
</organism>
<comment type="caution">
    <text evidence="2">The sequence shown here is derived from an EMBL/GenBank/DDBJ whole genome shotgun (WGS) entry which is preliminary data.</text>
</comment>
<dbReference type="EMBL" id="PDUG01000001">
    <property type="protein sequence ID" value="PIC54416.1"/>
    <property type="molecule type" value="Genomic_DNA"/>
</dbReference>
<gene>
    <name evidence="2" type="primary">Cnig_chr_I.g3678</name>
    <name evidence="2" type="ORF">B9Z55_003678</name>
</gene>
<dbReference type="InterPro" id="IPR012885">
    <property type="entry name" value="F-box_Sdz-33"/>
</dbReference>
<dbReference type="InterPro" id="IPR001810">
    <property type="entry name" value="F-box_dom"/>
</dbReference>